<dbReference type="RefSeq" id="WP_058481756.1">
    <property type="nucleotide sequence ID" value="NZ_CAAAIQ010000005.1"/>
</dbReference>
<comment type="caution">
    <text evidence="1">The sequence shown here is derived from an EMBL/GenBank/DDBJ whole genome shotgun (WGS) entry which is preliminary data.</text>
</comment>
<keyword evidence="2" id="KW-1185">Reference proteome</keyword>
<sequence length="242" mass="26517">MQVKKEVKPTLQKETKYEVVVCVKDTNNDNGPGHVSAFTRSTSEGEESTVTHTSFFPGAIGSLLNALTLGSVPVIGQLAPDHQQDYDEADHVLVSPVSKEQYQDMKKEQQKFSKEVENGRSIYSVFGTTNPFANLIPSFLSGSEGARQVSEQYKAEVGCFPPEDHCGIEVYSNDKHPEVVPEPMKVHNCASSITSILQAGGFKFDNPTIPTFFTSQLQDLGFKEINKEHVLPGGSTGTFKTK</sequence>
<protein>
    <submittedName>
        <fullName evidence="1">Uncharacterized protein</fullName>
    </submittedName>
</protein>
<proteinExistence type="predicted"/>
<gene>
    <name evidence="1" type="ORF">Lwal_3171</name>
</gene>
<reference evidence="1 2" key="1">
    <citation type="submission" date="2015-11" db="EMBL/GenBank/DDBJ databases">
        <title>Genomic analysis of 38 Legionella species identifies large and diverse effector repertoires.</title>
        <authorList>
            <person name="Burstein D."/>
            <person name="Amaro F."/>
            <person name="Zusman T."/>
            <person name="Lifshitz Z."/>
            <person name="Cohen O."/>
            <person name="Gilbert J.A."/>
            <person name="Pupko T."/>
            <person name="Shuman H.A."/>
            <person name="Segal G."/>
        </authorList>
    </citation>
    <scope>NUCLEOTIDE SEQUENCE [LARGE SCALE GENOMIC DNA]</scope>
    <source>
        <strain evidence="1 2">ATCC 51914</strain>
    </source>
</reference>
<dbReference type="Proteomes" id="UP000054729">
    <property type="component" value="Unassembled WGS sequence"/>
</dbReference>
<evidence type="ECO:0000313" key="1">
    <source>
        <dbReference type="EMBL" id="KTD75130.1"/>
    </source>
</evidence>
<evidence type="ECO:0000313" key="2">
    <source>
        <dbReference type="Proteomes" id="UP000054729"/>
    </source>
</evidence>
<name>A0A0W1A1B9_9GAMM</name>
<organism evidence="1 2">
    <name type="scientific">Legionella waltersii</name>
    <dbReference type="NCBI Taxonomy" id="66969"/>
    <lineage>
        <taxon>Bacteria</taxon>
        <taxon>Pseudomonadati</taxon>
        <taxon>Pseudomonadota</taxon>
        <taxon>Gammaproteobacteria</taxon>
        <taxon>Legionellales</taxon>
        <taxon>Legionellaceae</taxon>
        <taxon>Legionella</taxon>
    </lineage>
</organism>
<dbReference type="STRING" id="66969.Lwal_3171"/>
<dbReference type="EMBL" id="LNZB01000060">
    <property type="protein sequence ID" value="KTD75130.1"/>
    <property type="molecule type" value="Genomic_DNA"/>
</dbReference>
<accession>A0A0W1A1B9</accession>
<dbReference type="PATRIC" id="fig|66969.6.peg.3458"/>
<dbReference type="AlphaFoldDB" id="A0A0W1A1B9"/>
<dbReference type="OrthoDB" id="5647926at2"/>